<gene>
    <name evidence="8" type="ORF">HNQ51_003063</name>
</gene>
<dbReference type="GO" id="GO:0016020">
    <property type="term" value="C:membrane"/>
    <property type="evidence" value="ECO:0007669"/>
    <property type="project" value="UniProtKB-SubCell"/>
</dbReference>
<evidence type="ECO:0000313" key="9">
    <source>
        <dbReference type="Proteomes" id="UP000554837"/>
    </source>
</evidence>
<feature type="transmembrane region" description="Helical" evidence="6">
    <location>
        <begin position="104"/>
        <end position="124"/>
    </location>
</feature>
<evidence type="ECO:0000256" key="2">
    <source>
        <dbReference type="ARBA" id="ARBA00007362"/>
    </source>
</evidence>
<proteinExistence type="inferred from homology"/>
<feature type="domain" description="EamA" evidence="7">
    <location>
        <begin position="13"/>
        <end position="146"/>
    </location>
</feature>
<dbReference type="SUPFAM" id="SSF103481">
    <property type="entry name" value="Multidrug resistance efflux transporter EmrE"/>
    <property type="match status" value="2"/>
</dbReference>
<dbReference type="InterPro" id="IPR000620">
    <property type="entry name" value="EamA_dom"/>
</dbReference>
<evidence type="ECO:0000259" key="7">
    <source>
        <dbReference type="Pfam" id="PF00892"/>
    </source>
</evidence>
<accession>A0A840S9R1</accession>
<comment type="caution">
    <text evidence="8">The sequence shown here is derived from an EMBL/GenBank/DDBJ whole genome shotgun (WGS) entry which is preliminary data.</text>
</comment>
<evidence type="ECO:0000313" key="8">
    <source>
        <dbReference type="EMBL" id="MBB5205736.1"/>
    </source>
</evidence>
<dbReference type="InterPro" id="IPR050638">
    <property type="entry name" value="AA-Vitamin_Transporters"/>
</dbReference>
<feature type="transmembrane region" description="Helical" evidence="6">
    <location>
        <begin position="131"/>
        <end position="150"/>
    </location>
</feature>
<feature type="transmembrane region" description="Helical" evidence="6">
    <location>
        <begin position="156"/>
        <end position="177"/>
    </location>
</feature>
<feature type="transmembrane region" description="Helical" evidence="6">
    <location>
        <begin position="189"/>
        <end position="210"/>
    </location>
</feature>
<comment type="subcellular location">
    <subcellularLocation>
        <location evidence="1">Membrane</location>
        <topology evidence="1">Multi-pass membrane protein</topology>
    </subcellularLocation>
</comment>
<feature type="transmembrane region" description="Helical" evidence="6">
    <location>
        <begin position="78"/>
        <end position="98"/>
    </location>
</feature>
<reference evidence="8 9" key="1">
    <citation type="submission" date="2020-08" db="EMBL/GenBank/DDBJ databases">
        <title>Genomic Encyclopedia of Type Strains, Phase IV (KMG-IV): sequencing the most valuable type-strain genomes for metagenomic binning, comparative biology and taxonomic classification.</title>
        <authorList>
            <person name="Goeker M."/>
        </authorList>
    </citation>
    <scope>NUCLEOTIDE SEQUENCE [LARGE SCALE GENOMIC DNA]</scope>
    <source>
        <strain evidence="8 9">DSM 23958</strain>
    </source>
</reference>
<dbReference type="PANTHER" id="PTHR32322">
    <property type="entry name" value="INNER MEMBRANE TRANSPORTER"/>
    <property type="match status" value="1"/>
</dbReference>
<dbReference type="OrthoDB" id="9784288at2"/>
<keyword evidence="4 6" id="KW-1133">Transmembrane helix</keyword>
<feature type="transmembrane region" description="Helical" evidence="6">
    <location>
        <begin position="278"/>
        <end position="294"/>
    </location>
</feature>
<dbReference type="PANTHER" id="PTHR32322:SF2">
    <property type="entry name" value="EAMA DOMAIN-CONTAINING PROTEIN"/>
    <property type="match status" value="1"/>
</dbReference>
<evidence type="ECO:0000256" key="1">
    <source>
        <dbReference type="ARBA" id="ARBA00004141"/>
    </source>
</evidence>
<evidence type="ECO:0000256" key="4">
    <source>
        <dbReference type="ARBA" id="ARBA00022989"/>
    </source>
</evidence>
<sequence length="301" mass="31689">MHSASPPIPRRAWLLAALGVLAFALSIPMTRLASGSSAEPALPPMFVAIGRAVVAGLLASVYLLYVRAQRPSPAQWRSLAAMAAGVVFGWPLFLGWAVREVDAIHAAVISGLLPLGTAVAASWALGQRAGLRFWTCALLGLVWVLLFAAWRGAGALAVADLLLLAAVACSSFGYVHGARLSGQMPPEQVISWALVLCLPLTLPLAAWVWLVQGVGLNVPAPAWGGFAYVAVVSMWMGFFPWYRALALGGALRVGQVQTLQPFLSVLLAVPLLGEQLDLAVLGFLVLVLATVVMGQRSRSLA</sequence>
<dbReference type="EMBL" id="JACHHO010000005">
    <property type="protein sequence ID" value="MBB5205736.1"/>
    <property type="molecule type" value="Genomic_DNA"/>
</dbReference>
<evidence type="ECO:0000256" key="6">
    <source>
        <dbReference type="SAM" id="Phobius"/>
    </source>
</evidence>
<dbReference type="AlphaFoldDB" id="A0A840S9R1"/>
<name>A0A840S9R1_9BURK</name>
<dbReference type="InterPro" id="IPR037185">
    <property type="entry name" value="EmrE-like"/>
</dbReference>
<feature type="transmembrane region" description="Helical" evidence="6">
    <location>
        <begin position="222"/>
        <end position="242"/>
    </location>
</feature>
<keyword evidence="3 6" id="KW-0812">Transmembrane</keyword>
<feature type="domain" description="EamA" evidence="7">
    <location>
        <begin position="159"/>
        <end position="292"/>
    </location>
</feature>
<dbReference type="Proteomes" id="UP000554837">
    <property type="component" value="Unassembled WGS sequence"/>
</dbReference>
<keyword evidence="5 6" id="KW-0472">Membrane</keyword>
<dbReference type="RefSeq" id="WP_138855254.1">
    <property type="nucleotide sequence ID" value="NZ_CP040709.1"/>
</dbReference>
<protein>
    <submittedName>
        <fullName evidence="8">Drug/metabolite transporter (DMT)-like permease</fullName>
    </submittedName>
</protein>
<organism evidence="8 9">
    <name type="scientific">Inhella inkyongensis</name>
    <dbReference type="NCBI Taxonomy" id="392593"/>
    <lineage>
        <taxon>Bacteria</taxon>
        <taxon>Pseudomonadati</taxon>
        <taxon>Pseudomonadota</taxon>
        <taxon>Betaproteobacteria</taxon>
        <taxon>Burkholderiales</taxon>
        <taxon>Sphaerotilaceae</taxon>
        <taxon>Inhella</taxon>
    </lineage>
</organism>
<comment type="similarity">
    <text evidence="2">Belongs to the EamA transporter family.</text>
</comment>
<keyword evidence="9" id="KW-1185">Reference proteome</keyword>
<dbReference type="Pfam" id="PF00892">
    <property type="entry name" value="EamA"/>
    <property type="match status" value="2"/>
</dbReference>
<evidence type="ECO:0000256" key="5">
    <source>
        <dbReference type="ARBA" id="ARBA00023136"/>
    </source>
</evidence>
<evidence type="ECO:0000256" key="3">
    <source>
        <dbReference type="ARBA" id="ARBA00022692"/>
    </source>
</evidence>
<feature type="transmembrane region" description="Helical" evidence="6">
    <location>
        <begin position="45"/>
        <end position="66"/>
    </location>
</feature>